<evidence type="ECO:0000259" key="1">
    <source>
        <dbReference type="PROSITE" id="PS50042"/>
    </source>
</evidence>
<evidence type="ECO:0000313" key="3">
    <source>
        <dbReference type="Proteomes" id="UP000006875"/>
    </source>
</evidence>
<proteinExistence type="predicted"/>
<dbReference type="Pfam" id="PF00027">
    <property type="entry name" value="cNMP_binding"/>
    <property type="match status" value="1"/>
</dbReference>
<name>E3HD63_ILYPC</name>
<dbReference type="Proteomes" id="UP000006875">
    <property type="component" value="Plasmid pILYOP01"/>
</dbReference>
<accession>E3HD63</accession>
<dbReference type="InterPro" id="IPR018490">
    <property type="entry name" value="cNMP-bd_dom_sf"/>
</dbReference>
<organism evidence="2 3">
    <name type="scientific">Ilyobacter polytropus (strain ATCC 51220 / DSM 2926 / LMG 16218 / CuHBu1)</name>
    <dbReference type="NCBI Taxonomy" id="572544"/>
    <lineage>
        <taxon>Bacteria</taxon>
        <taxon>Fusobacteriati</taxon>
        <taxon>Fusobacteriota</taxon>
        <taxon>Fusobacteriia</taxon>
        <taxon>Fusobacteriales</taxon>
        <taxon>Fusobacteriaceae</taxon>
        <taxon>Ilyobacter</taxon>
    </lineage>
</organism>
<dbReference type="HOGENOM" id="CLU_075053_16_0_0"/>
<dbReference type="SUPFAM" id="SSF51206">
    <property type="entry name" value="cAMP-binding domain-like"/>
    <property type="match status" value="1"/>
</dbReference>
<reference evidence="2 3" key="1">
    <citation type="journal article" date="2010" name="Stand. Genomic Sci.">
        <title>Complete genome sequence of Ilyobacter polytropus type strain (CuHbu1).</title>
        <authorList>
            <person name="Sikorski J."/>
            <person name="Chertkov O."/>
            <person name="Lapidus A."/>
            <person name="Nolan M."/>
            <person name="Lucas S."/>
            <person name="Del Rio T.G."/>
            <person name="Tice H."/>
            <person name="Cheng J.F."/>
            <person name="Tapia R."/>
            <person name="Han C."/>
            <person name="Goodwin L."/>
            <person name="Pitluck S."/>
            <person name="Liolios K."/>
            <person name="Ivanova N."/>
            <person name="Mavromatis K."/>
            <person name="Mikhailova N."/>
            <person name="Pati A."/>
            <person name="Chen A."/>
            <person name="Palaniappan K."/>
            <person name="Land M."/>
            <person name="Hauser L."/>
            <person name="Chang Y.J."/>
            <person name="Jeffries C.D."/>
            <person name="Brambilla E."/>
            <person name="Yasawong M."/>
            <person name="Rohde M."/>
            <person name="Pukall R."/>
            <person name="Spring S."/>
            <person name="Goker M."/>
            <person name="Woyke T."/>
            <person name="Bristow J."/>
            <person name="Eisen J.A."/>
            <person name="Markowitz V."/>
            <person name="Hugenholtz P."/>
            <person name="Kyrpides N.C."/>
            <person name="Klenk H.P."/>
        </authorList>
    </citation>
    <scope>NUCLEOTIDE SEQUENCE [LARGE SCALE GENOMIC DNA]</scope>
    <source>
        <strain evidence="3">ATCC 51220 / DSM 2926 / LMG 16218 / CuHBu1</strain>
        <plasmid evidence="3">pILYOP01</plasmid>
    </source>
</reference>
<dbReference type="KEGG" id="ipo:Ilyop_2784"/>
<dbReference type="PANTHER" id="PTHR47823:SF9">
    <property type="entry name" value="CHROMOSOME UNDETERMINED SCAFFOLD_10, WHOLE GENOME SHOTGUN SEQUENCE"/>
    <property type="match status" value="1"/>
</dbReference>
<dbReference type="AlphaFoldDB" id="E3HD63"/>
<gene>
    <name evidence="2" type="ordered locus">Ilyop_2784</name>
</gene>
<dbReference type="InterPro" id="IPR000595">
    <property type="entry name" value="cNMP-bd_dom"/>
</dbReference>
<dbReference type="PROSITE" id="PS50042">
    <property type="entry name" value="CNMP_BINDING_3"/>
    <property type="match status" value="1"/>
</dbReference>
<keyword evidence="3" id="KW-1185">Reference proteome</keyword>
<dbReference type="Gene3D" id="2.60.120.10">
    <property type="entry name" value="Jelly Rolls"/>
    <property type="match status" value="1"/>
</dbReference>
<feature type="domain" description="Cyclic nucleotide-binding" evidence="1">
    <location>
        <begin position="23"/>
        <end position="142"/>
    </location>
</feature>
<evidence type="ECO:0000313" key="2">
    <source>
        <dbReference type="EMBL" id="ADO84539.1"/>
    </source>
</evidence>
<protein>
    <submittedName>
        <fullName evidence="2">Transcriptional regulator, Crp/Fnr family</fullName>
    </submittedName>
</protein>
<dbReference type="RefSeq" id="WP_013389191.1">
    <property type="nucleotide sequence ID" value="NC_014633.1"/>
</dbReference>
<dbReference type="InterPro" id="IPR014710">
    <property type="entry name" value="RmlC-like_jellyroll"/>
</dbReference>
<dbReference type="EMBL" id="CP002282">
    <property type="protein sequence ID" value="ADO84539.1"/>
    <property type="molecule type" value="Genomic_DNA"/>
</dbReference>
<dbReference type="CDD" id="cd00038">
    <property type="entry name" value="CAP_ED"/>
    <property type="match status" value="1"/>
</dbReference>
<keyword evidence="2" id="KW-0614">Plasmid</keyword>
<sequence>MSKKLMPLLNTDDIFQILNKISIFGGLDDKQLGFLFEILKQSNYKKGEYIFRQGEVPSNIYIIQKGRVRFIEELDMTPYQIFEFGEGNCIGEASVLSRQPHVVSAVACEDTLIIVLSKEEFFKIFKKDKNLFSILILNITREVCRRLKSSDDVLLHYIDKRQV</sequence>
<dbReference type="PANTHER" id="PTHR47823">
    <property type="entry name" value="ION_TRANS DOMAIN-CONTAINING PROTEIN"/>
    <property type="match status" value="1"/>
</dbReference>
<dbReference type="SMART" id="SM00100">
    <property type="entry name" value="cNMP"/>
    <property type="match status" value="1"/>
</dbReference>
<geneLocation type="plasmid" evidence="2 3">
    <name>pILYOP01</name>
</geneLocation>